<protein>
    <submittedName>
        <fullName evidence="2">Uncharacterized protein</fullName>
    </submittedName>
</protein>
<evidence type="ECO:0000313" key="2">
    <source>
        <dbReference type="EMBL" id="EFG46514.1"/>
    </source>
</evidence>
<accession>D4YQM6</accession>
<feature type="region of interest" description="Disordered" evidence="1">
    <location>
        <begin position="1"/>
        <end position="26"/>
    </location>
</feature>
<evidence type="ECO:0000256" key="1">
    <source>
        <dbReference type="SAM" id="MobiDB-lite"/>
    </source>
</evidence>
<keyword evidence="3" id="KW-1185">Reference proteome</keyword>
<evidence type="ECO:0000313" key="3">
    <source>
        <dbReference type="Proteomes" id="UP000005714"/>
    </source>
</evidence>
<dbReference type="AlphaFoldDB" id="D4YQM6"/>
<dbReference type="Proteomes" id="UP000005714">
    <property type="component" value="Unassembled WGS sequence"/>
</dbReference>
<organism evidence="2 3">
    <name type="scientific">Brevibacterium mcbrellneri ATCC 49030</name>
    <dbReference type="NCBI Taxonomy" id="585530"/>
    <lineage>
        <taxon>Bacteria</taxon>
        <taxon>Bacillati</taxon>
        <taxon>Actinomycetota</taxon>
        <taxon>Actinomycetes</taxon>
        <taxon>Micrococcales</taxon>
        <taxon>Brevibacteriaceae</taxon>
        <taxon>Brevibacterium</taxon>
    </lineage>
</organism>
<sequence length="40" mass="4403">MLRESIIGLPRPGETSARQTSTHKTGRVQHIHTAGFVFKG</sequence>
<reference evidence="2 3" key="1">
    <citation type="submission" date="2010-04" db="EMBL/GenBank/DDBJ databases">
        <authorList>
            <person name="Qin X."/>
            <person name="Bachman B."/>
            <person name="Battles P."/>
            <person name="Bell A."/>
            <person name="Bess C."/>
            <person name="Bickham C."/>
            <person name="Chaboub L."/>
            <person name="Chen D."/>
            <person name="Coyle M."/>
            <person name="Deiros D.R."/>
            <person name="Dinh H."/>
            <person name="Forbes L."/>
            <person name="Fowler G."/>
            <person name="Francisco L."/>
            <person name="Fu Q."/>
            <person name="Gubbala S."/>
            <person name="Hale W."/>
            <person name="Han Y."/>
            <person name="Hemphill L."/>
            <person name="Highlander S.K."/>
            <person name="Hirani K."/>
            <person name="Hogues M."/>
            <person name="Jackson L."/>
            <person name="Jakkamsetti A."/>
            <person name="Javaid M."/>
            <person name="Jiang H."/>
            <person name="Korchina V."/>
            <person name="Kovar C."/>
            <person name="Lara F."/>
            <person name="Lee S."/>
            <person name="Mata R."/>
            <person name="Mathew T."/>
            <person name="Moen C."/>
            <person name="Morales K."/>
            <person name="Munidasa M."/>
            <person name="Nazareth L."/>
            <person name="Ngo R."/>
            <person name="Nguyen L."/>
            <person name="Okwuonu G."/>
            <person name="Ongeri F."/>
            <person name="Patil S."/>
            <person name="Petrosino J."/>
            <person name="Pham C."/>
            <person name="Pham P."/>
            <person name="Pu L.-L."/>
            <person name="Puazo M."/>
            <person name="Raj R."/>
            <person name="Reid J."/>
            <person name="Rouhana J."/>
            <person name="Saada N."/>
            <person name="Shang Y."/>
            <person name="Simmons D."/>
            <person name="Thornton R."/>
            <person name="Warren J."/>
            <person name="Weissenberger G."/>
            <person name="Zhang J."/>
            <person name="Zhang L."/>
            <person name="Zhou C."/>
            <person name="Zhu D."/>
            <person name="Muzny D."/>
            <person name="Worley K."/>
            <person name="Gibbs R."/>
        </authorList>
    </citation>
    <scope>NUCLEOTIDE SEQUENCE [LARGE SCALE GENOMIC DNA]</scope>
    <source>
        <strain evidence="2 3">ATCC 49030</strain>
    </source>
</reference>
<dbReference type="EMBL" id="ADNU01000074">
    <property type="protein sequence ID" value="EFG46514.1"/>
    <property type="molecule type" value="Genomic_DNA"/>
</dbReference>
<comment type="caution">
    <text evidence="2">The sequence shown here is derived from an EMBL/GenBank/DDBJ whole genome shotgun (WGS) entry which is preliminary data.</text>
</comment>
<gene>
    <name evidence="2" type="ORF">HMPREF0183_2236</name>
</gene>
<name>D4YQM6_9MICO</name>
<proteinExistence type="predicted"/>